<organism evidence="5 6">
    <name type="scientific">Granulosicoccus antarcticus IMCC3135</name>
    <dbReference type="NCBI Taxonomy" id="1192854"/>
    <lineage>
        <taxon>Bacteria</taxon>
        <taxon>Pseudomonadati</taxon>
        <taxon>Pseudomonadota</taxon>
        <taxon>Gammaproteobacteria</taxon>
        <taxon>Chromatiales</taxon>
        <taxon>Granulosicoccaceae</taxon>
        <taxon>Granulosicoccus</taxon>
    </lineage>
</organism>
<dbReference type="SUPFAM" id="SSF100950">
    <property type="entry name" value="NagB/RpiA/CoA transferase-like"/>
    <property type="match status" value="1"/>
</dbReference>
<comment type="catalytic activity">
    <reaction evidence="4">
        <text>(6S)-5-formyl-5,6,7,8-tetrahydrofolate + ATP = (6R)-5,10-methenyltetrahydrofolate + ADP + phosphate</text>
        <dbReference type="Rhea" id="RHEA:10488"/>
        <dbReference type="ChEBI" id="CHEBI:30616"/>
        <dbReference type="ChEBI" id="CHEBI:43474"/>
        <dbReference type="ChEBI" id="CHEBI:57455"/>
        <dbReference type="ChEBI" id="CHEBI:57457"/>
        <dbReference type="ChEBI" id="CHEBI:456216"/>
        <dbReference type="EC" id="6.3.3.2"/>
    </reaction>
</comment>
<evidence type="ECO:0000313" key="6">
    <source>
        <dbReference type="Proteomes" id="UP000250079"/>
    </source>
</evidence>
<dbReference type="GO" id="GO:0046872">
    <property type="term" value="F:metal ion binding"/>
    <property type="evidence" value="ECO:0007669"/>
    <property type="project" value="UniProtKB-KW"/>
</dbReference>
<comment type="cofactor">
    <cofactor evidence="4">
        <name>Mg(2+)</name>
        <dbReference type="ChEBI" id="CHEBI:18420"/>
    </cofactor>
</comment>
<accession>A0A2Z2NS81</accession>
<dbReference type="RefSeq" id="WP_088919239.1">
    <property type="nucleotide sequence ID" value="NZ_CP018632.1"/>
</dbReference>
<dbReference type="Gene3D" id="3.40.50.10420">
    <property type="entry name" value="NagB/RpiA/CoA transferase-like"/>
    <property type="match status" value="1"/>
</dbReference>
<reference evidence="5 6" key="1">
    <citation type="submission" date="2016-12" db="EMBL/GenBank/DDBJ databases">
        <authorList>
            <person name="Song W.-J."/>
            <person name="Kurnit D.M."/>
        </authorList>
    </citation>
    <scope>NUCLEOTIDE SEQUENCE [LARGE SCALE GENOMIC DNA]</scope>
    <source>
        <strain evidence="5 6">IMCC3135</strain>
    </source>
</reference>
<dbReference type="Pfam" id="PF01812">
    <property type="entry name" value="5-FTHF_cyc-lig"/>
    <property type="match status" value="1"/>
</dbReference>
<keyword evidence="4" id="KW-0479">Metal-binding</keyword>
<dbReference type="Proteomes" id="UP000250079">
    <property type="component" value="Chromosome"/>
</dbReference>
<dbReference type="EMBL" id="CP018632">
    <property type="protein sequence ID" value="ASJ74173.1"/>
    <property type="molecule type" value="Genomic_DNA"/>
</dbReference>
<protein>
    <recommendedName>
        <fullName evidence="4">5-formyltetrahydrofolate cyclo-ligase</fullName>
        <ecNumber evidence="4">6.3.3.2</ecNumber>
    </recommendedName>
</protein>
<dbReference type="InterPro" id="IPR002698">
    <property type="entry name" value="FTHF_cligase"/>
</dbReference>
<dbReference type="OrthoDB" id="9801938at2"/>
<dbReference type="PANTHER" id="PTHR23407:SF1">
    <property type="entry name" value="5-FORMYLTETRAHYDROFOLATE CYCLO-LIGASE"/>
    <property type="match status" value="1"/>
</dbReference>
<dbReference type="GO" id="GO:0035999">
    <property type="term" value="P:tetrahydrofolate interconversion"/>
    <property type="evidence" value="ECO:0007669"/>
    <property type="project" value="TreeGrafter"/>
</dbReference>
<proteinExistence type="inferred from homology"/>
<dbReference type="InterPro" id="IPR037171">
    <property type="entry name" value="NagB/RpiA_transferase-like"/>
</dbReference>
<name>A0A2Z2NS81_9GAMM</name>
<dbReference type="GO" id="GO:0030272">
    <property type="term" value="F:5-formyltetrahydrofolate cyclo-ligase activity"/>
    <property type="evidence" value="ECO:0007669"/>
    <property type="project" value="UniProtKB-EC"/>
</dbReference>
<evidence type="ECO:0000256" key="2">
    <source>
        <dbReference type="ARBA" id="ARBA00022741"/>
    </source>
</evidence>
<dbReference type="GO" id="GO:0005524">
    <property type="term" value="F:ATP binding"/>
    <property type="evidence" value="ECO:0007669"/>
    <property type="project" value="UniProtKB-KW"/>
</dbReference>
<keyword evidence="4" id="KW-0460">Magnesium</keyword>
<keyword evidence="2 4" id="KW-0547">Nucleotide-binding</keyword>
<dbReference type="InterPro" id="IPR024185">
    <property type="entry name" value="FTHF_cligase-like_sf"/>
</dbReference>
<evidence type="ECO:0000313" key="5">
    <source>
        <dbReference type="EMBL" id="ASJ74173.1"/>
    </source>
</evidence>
<keyword evidence="3 4" id="KW-0067">ATP-binding</keyword>
<evidence type="ECO:0000256" key="1">
    <source>
        <dbReference type="ARBA" id="ARBA00010638"/>
    </source>
</evidence>
<comment type="similarity">
    <text evidence="1 4">Belongs to the 5-formyltetrahydrofolate cyclo-ligase family.</text>
</comment>
<dbReference type="KEGG" id="gai:IMCC3135_20480"/>
<keyword evidence="5" id="KW-0436">Ligase</keyword>
<dbReference type="AlphaFoldDB" id="A0A2Z2NS81"/>
<dbReference type="EC" id="6.3.3.2" evidence="4"/>
<gene>
    <name evidence="5" type="ORF">IMCC3135_20480</name>
</gene>
<sequence length="229" mass="25468">MSDSDKTPSGFSSSPCFAHELQAGQNGYEVVDAQTAIDVARWRKAQRQHLINLRLEVPARERQKAADCMAEKLDTILADSQNCIVSVYWPFRGEPNLRDWMARAIGKGVRIALPVVEIKSHPLVFREWTPEARMEPGIWNIPVPVDGPPLIPTHVISPLVGFDKESYRLGYGGGYFDRTLAQLQGKGVKPIVIGVGHSLARIATIFPQPYDIPMNVIVTESDIVWAVNQ</sequence>
<dbReference type="NCBIfam" id="TIGR02727">
    <property type="entry name" value="MTHFS_bact"/>
    <property type="match status" value="1"/>
</dbReference>
<keyword evidence="6" id="KW-1185">Reference proteome</keyword>
<evidence type="ECO:0000256" key="4">
    <source>
        <dbReference type="RuleBase" id="RU361279"/>
    </source>
</evidence>
<evidence type="ECO:0000256" key="3">
    <source>
        <dbReference type="ARBA" id="ARBA00022840"/>
    </source>
</evidence>
<dbReference type="GO" id="GO:0009396">
    <property type="term" value="P:folic acid-containing compound biosynthetic process"/>
    <property type="evidence" value="ECO:0007669"/>
    <property type="project" value="TreeGrafter"/>
</dbReference>
<dbReference type="PANTHER" id="PTHR23407">
    <property type="entry name" value="ATPASE INHIBITOR/5-FORMYLTETRAHYDROFOLATE CYCLO-LIGASE"/>
    <property type="match status" value="1"/>
</dbReference>